<evidence type="ECO:0008006" key="6">
    <source>
        <dbReference type="Google" id="ProtNLM"/>
    </source>
</evidence>
<name>A0AAP0GID0_9ASTR</name>
<accession>A0AAP0GID0</accession>
<keyword evidence="5" id="KW-1185">Reference proteome</keyword>
<reference evidence="3 5" key="1">
    <citation type="submission" date="2024-04" db="EMBL/GenBank/DDBJ databases">
        <title>The reference genome of an endangered Asteraceae, Deinandra increscens subsp. villosa, native to the Central Coast of California.</title>
        <authorList>
            <person name="Guilliams M."/>
            <person name="Hasenstab-Lehman K."/>
            <person name="Meyer R."/>
            <person name="Mcevoy S."/>
        </authorList>
    </citation>
    <scope>NUCLEOTIDE SEQUENCE [LARGE SCALE GENOMIC DNA]</scope>
    <source>
        <tissue evidence="3">Leaf</tissue>
    </source>
</reference>
<evidence type="ECO:0000313" key="4">
    <source>
        <dbReference type="EMBL" id="KAK9050370.1"/>
    </source>
</evidence>
<evidence type="ECO:0000256" key="1">
    <source>
        <dbReference type="SAM" id="MobiDB-lite"/>
    </source>
</evidence>
<organism evidence="3 5">
    <name type="scientific">Deinandra increscens subsp. villosa</name>
    <dbReference type="NCBI Taxonomy" id="3103831"/>
    <lineage>
        <taxon>Eukaryota</taxon>
        <taxon>Viridiplantae</taxon>
        <taxon>Streptophyta</taxon>
        <taxon>Embryophyta</taxon>
        <taxon>Tracheophyta</taxon>
        <taxon>Spermatophyta</taxon>
        <taxon>Magnoliopsida</taxon>
        <taxon>eudicotyledons</taxon>
        <taxon>Gunneridae</taxon>
        <taxon>Pentapetalae</taxon>
        <taxon>asterids</taxon>
        <taxon>campanulids</taxon>
        <taxon>Asterales</taxon>
        <taxon>Asteraceae</taxon>
        <taxon>Asteroideae</taxon>
        <taxon>Heliantheae alliance</taxon>
        <taxon>Madieae</taxon>
        <taxon>Madiinae</taxon>
        <taxon>Deinandra</taxon>
    </lineage>
</organism>
<feature type="chain" id="PRO_5044711460" description="CLAVATA3/ESR (CLE)-related protein 9" evidence="2">
    <location>
        <begin position="26"/>
        <end position="94"/>
    </location>
</feature>
<sequence length="94" mass="10587">MKRSFRSHRFVAAAYLCCLIASLHVQLMSPMDHPEVSHHGQPSRNSNTCFHLRCRLVYKNLQLPSPPPVISEETGTRFGSEKRLVPGGPNPLHN</sequence>
<evidence type="ECO:0000256" key="2">
    <source>
        <dbReference type="SAM" id="SignalP"/>
    </source>
</evidence>
<evidence type="ECO:0000313" key="5">
    <source>
        <dbReference type="Proteomes" id="UP001408789"/>
    </source>
</evidence>
<feature type="signal peptide" evidence="2">
    <location>
        <begin position="1"/>
        <end position="25"/>
    </location>
</feature>
<feature type="region of interest" description="Disordered" evidence="1">
    <location>
        <begin position="67"/>
        <end position="94"/>
    </location>
</feature>
<dbReference type="EMBL" id="JBCNJP010002075">
    <property type="protein sequence ID" value="KAK9050370.1"/>
    <property type="molecule type" value="Genomic_DNA"/>
</dbReference>
<proteinExistence type="predicted"/>
<dbReference type="Proteomes" id="UP001408789">
    <property type="component" value="Unassembled WGS sequence"/>
</dbReference>
<protein>
    <recommendedName>
        <fullName evidence="6">CLAVATA3/ESR (CLE)-related protein 9</fullName>
    </recommendedName>
</protein>
<keyword evidence="2" id="KW-0732">Signal</keyword>
<gene>
    <name evidence="4" type="ORF">SSX86_030660</name>
    <name evidence="3" type="ORF">SSX86_031307</name>
</gene>
<evidence type="ECO:0000313" key="3">
    <source>
        <dbReference type="EMBL" id="KAK9049722.1"/>
    </source>
</evidence>
<dbReference type="AlphaFoldDB" id="A0AAP0GID0"/>
<dbReference type="EMBL" id="JBCNJP010005135">
    <property type="protein sequence ID" value="KAK9049722.1"/>
    <property type="molecule type" value="Genomic_DNA"/>
</dbReference>
<comment type="caution">
    <text evidence="3">The sequence shown here is derived from an EMBL/GenBank/DDBJ whole genome shotgun (WGS) entry which is preliminary data.</text>
</comment>